<comment type="caution">
    <text evidence="5">The sequence shown here is derived from an EMBL/GenBank/DDBJ whole genome shotgun (WGS) entry which is preliminary data.</text>
</comment>
<accession>A0ABN8SIT1</accession>
<proteinExistence type="predicted"/>
<dbReference type="EMBL" id="CALNXK010000816">
    <property type="protein sequence ID" value="CAH3190125.1"/>
    <property type="molecule type" value="Genomic_DNA"/>
</dbReference>
<evidence type="ECO:0000313" key="6">
    <source>
        <dbReference type="Proteomes" id="UP001159405"/>
    </source>
</evidence>
<feature type="non-terminal residue" evidence="5">
    <location>
        <position position="1"/>
    </location>
</feature>
<keyword evidence="6" id="KW-1185">Reference proteome</keyword>
<evidence type="ECO:0000313" key="5">
    <source>
        <dbReference type="EMBL" id="CAH3190125.1"/>
    </source>
</evidence>
<sequence length="153" mass="18372">FNTSIFAFFQKEKDTKFKFARTRIWMYYIREVSPLPPPFNLIPVEKIASAVRWLARRYNWVKKVSPELNTLNLVIMIFSANSKRRRVVMKNLIHRYFSAKRNTLRKEPDKNTTPSDEDTPEEEDEVQTKLMEVTKTLQSLQKAVHQFRVRHQR</sequence>
<evidence type="ECO:0000256" key="2">
    <source>
        <dbReference type="ARBA" id="ARBA00023065"/>
    </source>
</evidence>
<name>A0ABN8SIT1_9CNID</name>
<reference evidence="5 6" key="1">
    <citation type="submission" date="2022-05" db="EMBL/GenBank/DDBJ databases">
        <authorList>
            <consortium name="Genoscope - CEA"/>
            <person name="William W."/>
        </authorList>
    </citation>
    <scope>NUCLEOTIDE SEQUENCE [LARGE SCALE GENOMIC DNA]</scope>
</reference>
<dbReference type="PANTHER" id="PTHR10117:SF54">
    <property type="entry name" value="TRANSIENT RECEPTOR POTENTIAL-GAMMA PROTEIN"/>
    <property type="match status" value="1"/>
</dbReference>
<organism evidence="5 6">
    <name type="scientific">Porites lobata</name>
    <dbReference type="NCBI Taxonomy" id="104759"/>
    <lineage>
        <taxon>Eukaryota</taxon>
        <taxon>Metazoa</taxon>
        <taxon>Cnidaria</taxon>
        <taxon>Anthozoa</taxon>
        <taxon>Hexacorallia</taxon>
        <taxon>Scleractinia</taxon>
        <taxon>Fungiina</taxon>
        <taxon>Poritidae</taxon>
        <taxon>Porites</taxon>
    </lineage>
</organism>
<evidence type="ECO:0000256" key="4">
    <source>
        <dbReference type="SAM" id="MobiDB-lite"/>
    </source>
</evidence>
<dbReference type="PANTHER" id="PTHR10117">
    <property type="entry name" value="TRANSIENT RECEPTOR POTENTIAL CHANNEL"/>
    <property type="match status" value="1"/>
</dbReference>
<dbReference type="InterPro" id="IPR002153">
    <property type="entry name" value="TRPC_channel"/>
</dbReference>
<evidence type="ECO:0000256" key="3">
    <source>
        <dbReference type="ARBA" id="ARBA00023303"/>
    </source>
</evidence>
<protein>
    <submittedName>
        <fullName evidence="5">Uncharacterized protein</fullName>
    </submittedName>
</protein>
<feature type="region of interest" description="Disordered" evidence="4">
    <location>
        <begin position="103"/>
        <end position="126"/>
    </location>
</feature>
<keyword evidence="1" id="KW-0813">Transport</keyword>
<gene>
    <name evidence="5" type="ORF">PLOB_00046223</name>
</gene>
<feature type="compositionally biased region" description="Acidic residues" evidence="4">
    <location>
        <begin position="115"/>
        <end position="125"/>
    </location>
</feature>
<keyword evidence="3" id="KW-0407">Ion channel</keyword>
<evidence type="ECO:0000256" key="1">
    <source>
        <dbReference type="ARBA" id="ARBA00022448"/>
    </source>
</evidence>
<keyword evidence="2" id="KW-0406">Ion transport</keyword>
<dbReference type="Proteomes" id="UP001159405">
    <property type="component" value="Unassembled WGS sequence"/>
</dbReference>